<organism evidence="1 2">
    <name type="scientific">Pseudomonas folii</name>
    <dbReference type="NCBI Taxonomy" id="2762593"/>
    <lineage>
        <taxon>Bacteria</taxon>
        <taxon>Pseudomonadati</taxon>
        <taxon>Pseudomonadota</taxon>
        <taxon>Gammaproteobacteria</taxon>
        <taxon>Pseudomonadales</taxon>
        <taxon>Pseudomonadaceae</taxon>
        <taxon>Pseudomonas</taxon>
    </lineage>
</organism>
<accession>A0ABR7AYR2</accession>
<dbReference type="EMBL" id="JACONW010000035">
    <property type="protein sequence ID" value="MBC3950067.1"/>
    <property type="molecule type" value="Genomic_DNA"/>
</dbReference>
<reference evidence="1 2" key="1">
    <citation type="submission" date="2020-08" db="EMBL/GenBank/DDBJ databases">
        <title>Putative novel bacterial strains isolated from necrotic wheat leaf tissues caused by Xanthomonas translucens.</title>
        <authorList>
            <person name="Tambong J.T."/>
        </authorList>
    </citation>
    <scope>NUCLEOTIDE SEQUENCE [LARGE SCALE GENOMIC DNA]</scope>
    <source>
        <strain evidence="1 2">DOAB 1069</strain>
    </source>
</reference>
<evidence type="ECO:0000313" key="2">
    <source>
        <dbReference type="Proteomes" id="UP000651852"/>
    </source>
</evidence>
<comment type="caution">
    <text evidence="1">The sequence shown here is derived from an EMBL/GenBank/DDBJ whole genome shotgun (WGS) entry which is preliminary data.</text>
</comment>
<dbReference type="Pfam" id="PF11876">
    <property type="entry name" value="TsiV"/>
    <property type="match status" value="1"/>
</dbReference>
<dbReference type="InterPro" id="IPR021815">
    <property type="entry name" value="TsiV"/>
</dbReference>
<proteinExistence type="predicted"/>
<gene>
    <name evidence="1" type="ORF">H8S59_09830</name>
</gene>
<protein>
    <submittedName>
        <fullName evidence="1">DUF3396 domain-containing protein</fullName>
    </submittedName>
</protein>
<evidence type="ECO:0000313" key="1">
    <source>
        <dbReference type="EMBL" id="MBC3950067.1"/>
    </source>
</evidence>
<sequence>MEDRENKNVLQTVSEAPGILGRLKYQADQFLTDAAQCRPAARLGLMTTLYFKQGHTPKTRQRIEECFTHFYDTFRSALDWQSYQRLRKLSPSSFSICRKQVLDSAPDEPLLWSISSARPVEAATYCMSVMAPPESQAATDHSCLKMLLPWSFLMDRDGAKVYEGWVKYLCNQIQAEHGYGGLVCVLPGDGLRYLPLEYRLAQDYIGLMVDAGPHMESLRLLDRIKGVSWYSILGNRFVHQLGGSDRLRKVLSPHSDVVFQTYENGLMIRAGVLPALGGRGEGPSNAYMAVNKVLKPIRVQDTGCLHPCPGRGIGFTEQSTAQWYARFDEKPMASVRAGQPCPQTGHWFSSAMARSRRFFNKGEVMPAFEHLKAERTQWFWTDFSG</sequence>
<dbReference type="Proteomes" id="UP000651852">
    <property type="component" value="Unassembled WGS sequence"/>
</dbReference>
<name>A0ABR7AYR2_9PSED</name>
<keyword evidence="2" id="KW-1185">Reference proteome</keyword>